<dbReference type="GO" id="GO:0000981">
    <property type="term" value="F:DNA-binding transcription factor activity, RNA polymerase II-specific"/>
    <property type="evidence" value="ECO:0007669"/>
    <property type="project" value="InterPro"/>
</dbReference>
<feature type="compositionally biased region" description="Polar residues" evidence="8">
    <location>
        <begin position="215"/>
        <end position="224"/>
    </location>
</feature>
<proteinExistence type="predicted"/>
<keyword evidence="5" id="KW-0238">DNA-binding</keyword>
<dbReference type="Gene3D" id="4.10.240.10">
    <property type="entry name" value="Zn(2)-C6 fungal-type DNA-binding domain"/>
    <property type="match status" value="1"/>
</dbReference>
<dbReference type="GO" id="GO:0000976">
    <property type="term" value="F:transcription cis-regulatory region binding"/>
    <property type="evidence" value="ECO:0007669"/>
    <property type="project" value="TreeGrafter"/>
</dbReference>
<dbReference type="Pfam" id="PF04082">
    <property type="entry name" value="Fungal_trans"/>
    <property type="match status" value="1"/>
</dbReference>
<evidence type="ECO:0000256" key="5">
    <source>
        <dbReference type="ARBA" id="ARBA00023125"/>
    </source>
</evidence>
<comment type="subcellular location">
    <subcellularLocation>
        <location evidence="1">Nucleus</location>
    </subcellularLocation>
</comment>
<feature type="region of interest" description="Disordered" evidence="8">
    <location>
        <begin position="1"/>
        <end position="29"/>
    </location>
</feature>
<keyword evidence="4" id="KW-0805">Transcription regulation</keyword>
<dbReference type="InterPro" id="IPR001138">
    <property type="entry name" value="Zn2Cys6_DnaBD"/>
</dbReference>
<dbReference type="SMART" id="SM00066">
    <property type="entry name" value="GAL4"/>
    <property type="match status" value="1"/>
</dbReference>
<dbReference type="PANTHER" id="PTHR31845:SF39">
    <property type="entry name" value="TRANSCRIPTION FACTOR PBCR-RELATED"/>
    <property type="match status" value="1"/>
</dbReference>
<evidence type="ECO:0000259" key="9">
    <source>
        <dbReference type="PROSITE" id="PS50048"/>
    </source>
</evidence>
<evidence type="ECO:0000256" key="3">
    <source>
        <dbReference type="ARBA" id="ARBA00022833"/>
    </source>
</evidence>
<keyword evidence="3" id="KW-0862">Zinc</keyword>
<dbReference type="CDD" id="cd12148">
    <property type="entry name" value="fungal_TF_MHR"/>
    <property type="match status" value="1"/>
</dbReference>
<keyword evidence="7" id="KW-0539">Nucleus</keyword>
<reference evidence="10 11" key="1">
    <citation type="submission" date="2017-10" db="EMBL/GenBank/DDBJ databases">
        <title>Development of genomic resources for the powdery mildew, Erysiphe pulchra.</title>
        <authorList>
            <person name="Wadl P.A."/>
            <person name="Mack B.M."/>
            <person name="Moore G."/>
            <person name="Beltz S.B."/>
        </authorList>
    </citation>
    <scope>NUCLEOTIDE SEQUENCE [LARGE SCALE GENOMIC DNA]</scope>
    <source>
        <strain evidence="10">Cflorida</strain>
    </source>
</reference>
<dbReference type="InterPro" id="IPR036864">
    <property type="entry name" value="Zn2-C6_fun-type_DNA-bd_sf"/>
</dbReference>
<dbReference type="SUPFAM" id="SSF57701">
    <property type="entry name" value="Zn2/Cys6 DNA-binding domain"/>
    <property type="match status" value="1"/>
</dbReference>
<feature type="domain" description="Zn(2)-C6 fungal-type" evidence="9">
    <location>
        <begin position="83"/>
        <end position="117"/>
    </location>
</feature>
<evidence type="ECO:0000313" key="11">
    <source>
        <dbReference type="Proteomes" id="UP000237438"/>
    </source>
</evidence>
<keyword evidence="11" id="KW-1185">Reference proteome</keyword>
<feature type="region of interest" description="Disordered" evidence="8">
    <location>
        <begin position="707"/>
        <end position="743"/>
    </location>
</feature>
<dbReference type="CDD" id="cd00067">
    <property type="entry name" value="GAL4"/>
    <property type="match status" value="1"/>
</dbReference>
<dbReference type="STRING" id="225359.A0A2S4PSC0"/>
<protein>
    <recommendedName>
        <fullName evidence="9">Zn(2)-C6 fungal-type domain-containing protein</fullName>
    </recommendedName>
</protein>
<dbReference type="GO" id="GO:0008270">
    <property type="term" value="F:zinc ion binding"/>
    <property type="evidence" value="ECO:0007669"/>
    <property type="project" value="InterPro"/>
</dbReference>
<dbReference type="PANTHER" id="PTHR31845">
    <property type="entry name" value="FINGER DOMAIN PROTEIN, PUTATIVE-RELATED"/>
    <property type="match status" value="1"/>
</dbReference>
<feature type="compositionally biased region" description="Polar residues" evidence="8">
    <location>
        <begin position="148"/>
        <end position="159"/>
    </location>
</feature>
<feature type="compositionally biased region" description="Polar residues" evidence="8">
    <location>
        <begin position="732"/>
        <end position="743"/>
    </location>
</feature>
<evidence type="ECO:0000313" key="10">
    <source>
        <dbReference type="EMBL" id="POS84930.1"/>
    </source>
</evidence>
<evidence type="ECO:0000256" key="7">
    <source>
        <dbReference type="ARBA" id="ARBA00023242"/>
    </source>
</evidence>
<feature type="compositionally biased region" description="Polar residues" evidence="8">
    <location>
        <begin position="172"/>
        <end position="186"/>
    </location>
</feature>
<evidence type="ECO:0000256" key="6">
    <source>
        <dbReference type="ARBA" id="ARBA00023163"/>
    </source>
</evidence>
<dbReference type="GO" id="GO:0001216">
    <property type="term" value="F:DNA-binding transcription activator activity"/>
    <property type="evidence" value="ECO:0007669"/>
    <property type="project" value="UniProtKB-ARBA"/>
</dbReference>
<dbReference type="InterPro" id="IPR051089">
    <property type="entry name" value="prtT"/>
</dbReference>
<dbReference type="AlphaFoldDB" id="A0A2S4PSC0"/>
<dbReference type="FunFam" id="4.10.240.10:FF:000003">
    <property type="entry name" value="C6 transcription factor (Leu3)"/>
    <property type="match status" value="1"/>
</dbReference>
<comment type="caution">
    <text evidence="10">The sequence shown here is derived from an EMBL/GenBank/DDBJ whole genome shotgun (WGS) entry which is preliminary data.</text>
</comment>
<evidence type="ECO:0000256" key="4">
    <source>
        <dbReference type="ARBA" id="ARBA00023015"/>
    </source>
</evidence>
<dbReference type="PROSITE" id="PS50048">
    <property type="entry name" value="ZN2_CY6_FUNGAL_2"/>
    <property type="match status" value="1"/>
</dbReference>
<evidence type="ECO:0000256" key="2">
    <source>
        <dbReference type="ARBA" id="ARBA00022723"/>
    </source>
</evidence>
<dbReference type="PROSITE" id="PS00463">
    <property type="entry name" value="ZN2_CY6_FUNGAL_1"/>
    <property type="match status" value="1"/>
</dbReference>
<name>A0A2S4PSC0_9PEZI</name>
<feature type="compositionally biased region" description="Polar residues" evidence="8">
    <location>
        <begin position="17"/>
        <end position="27"/>
    </location>
</feature>
<dbReference type="GO" id="GO:0005634">
    <property type="term" value="C:nucleus"/>
    <property type="evidence" value="ECO:0007669"/>
    <property type="project" value="UniProtKB-SubCell"/>
</dbReference>
<accession>A0A2S4PSC0</accession>
<feature type="region of interest" description="Disordered" evidence="8">
    <location>
        <begin position="210"/>
        <end position="247"/>
    </location>
</feature>
<dbReference type="Proteomes" id="UP000237438">
    <property type="component" value="Unassembled WGS sequence"/>
</dbReference>
<dbReference type="OrthoDB" id="8062037at2759"/>
<dbReference type="GO" id="GO:0006351">
    <property type="term" value="P:DNA-templated transcription"/>
    <property type="evidence" value="ECO:0007669"/>
    <property type="project" value="InterPro"/>
</dbReference>
<feature type="compositionally biased region" description="Polar residues" evidence="8">
    <location>
        <begin position="236"/>
        <end position="247"/>
    </location>
</feature>
<sequence>MSNPDASIDPLLRNIAPTPSASASTYHPVSPIVPGSSASFPRSLSYERISPYSQSHHLQSDTGANIENFYNESTFNDPKRSRACEACRGLKVRCEPDPNSLDDTCKRCAKANRVCIVTAPSRKRRKKTDSRVAELEKKIDALTASLAAQRSGSISITQRSDSEDINEPQPIPNQLRNDSFPQSTNENYISSIKSSFDNHGGEWPSYTKADLELRTSPSKPTTDQNIKHSGKMQLKLPSSTSNFSKKNSGPIRSLLDSTARLAPIDEYVDVIDRGLLTLEMASRIFTDFMRDMIPTIPILAFPLGTTSASVRKSTPILFLSILCAGSSISYIHLQTALSDEMTKVFSERILVSKYKSIELIQALQIASLWFRPVDRYEEINIYQLRYTAAIMAIDIGMGRKNRSPLSRATGKTKDDTWFQNSCPDVESIDSGSLESRRTWLSCYLLCCSAALILRRPNLIHWNSFTADCVEVLETSEDAFPSDKLLCQWVKIHHIAEEVNARFYMDDPGATVSFADSQVQHTLRGFERDLEKWRGCQKPDNVCPSLKITEHGINLYMHEVATQIGHQVDEFKPPITEDIVKALVEENDSFPISSARVTAFSTCLVSIDGVLGTFLDLSVESVRLIPTADYGWIAYAIAVLLKLYFTAATPNSELGEVINKESMKVEYYLDRLVDKLRASSGEEVHRTSAKFLEMTVMMRNWFHSHAHRHRRSSHRRATSENQFSEWSKEKVTHTTSPLSNKKRANYSSGNTMLQLLSEVATGNTVGQSASSVTNGYPPSADEWRQTSLPTYPNFSASQYPVNQTYGQVNVSGNIDPSLKMDMEYSNVNGSQSTVFGFNDFGPFVSDDAFFGGLLNSVFPPNIVFEGM</sequence>
<dbReference type="InterPro" id="IPR007219">
    <property type="entry name" value="XnlR_reg_dom"/>
</dbReference>
<keyword evidence="2" id="KW-0479">Metal-binding</keyword>
<gene>
    <name evidence="10" type="ORF">EPUL_004992</name>
</gene>
<feature type="region of interest" description="Disordered" evidence="8">
    <location>
        <begin position="148"/>
        <end position="186"/>
    </location>
</feature>
<organism evidence="10 11">
    <name type="scientific">Erysiphe pulchra</name>
    <dbReference type="NCBI Taxonomy" id="225359"/>
    <lineage>
        <taxon>Eukaryota</taxon>
        <taxon>Fungi</taxon>
        <taxon>Dikarya</taxon>
        <taxon>Ascomycota</taxon>
        <taxon>Pezizomycotina</taxon>
        <taxon>Leotiomycetes</taxon>
        <taxon>Erysiphales</taxon>
        <taxon>Erysiphaceae</taxon>
        <taxon>Erysiphe</taxon>
    </lineage>
</organism>
<keyword evidence="6" id="KW-0804">Transcription</keyword>
<dbReference type="EMBL" id="PEDP01000798">
    <property type="protein sequence ID" value="POS84930.1"/>
    <property type="molecule type" value="Genomic_DNA"/>
</dbReference>
<evidence type="ECO:0000256" key="1">
    <source>
        <dbReference type="ARBA" id="ARBA00004123"/>
    </source>
</evidence>
<evidence type="ECO:0000256" key="8">
    <source>
        <dbReference type="SAM" id="MobiDB-lite"/>
    </source>
</evidence>